<comment type="caution">
    <text evidence="5">The sequence shown here is derived from an EMBL/GenBank/DDBJ whole genome shotgun (WGS) entry which is preliminary data.</text>
</comment>
<dbReference type="InterPro" id="IPR015424">
    <property type="entry name" value="PyrdxlP-dep_Trfase"/>
</dbReference>
<dbReference type="PANTHER" id="PTHR30244:SF34">
    <property type="entry name" value="DTDP-4-AMINO-4,6-DIDEOXYGALACTOSE TRANSAMINASE"/>
    <property type="match status" value="1"/>
</dbReference>
<reference evidence="5" key="1">
    <citation type="submission" date="2020-10" db="EMBL/GenBank/DDBJ databases">
        <authorList>
            <person name="Castelo-Branco R."/>
            <person name="Eusebio N."/>
            <person name="Adriana R."/>
            <person name="Vieira A."/>
            <person name="Brugerolle De Fraissinette N."/>
            <person name="Rezende De Castro R."/>
            <person name="Schneider M.P."/>
            <person name="Vasconcelos V."/>
            <person name="Leao P.N."/>
        </authorList>
    </citation>
    <scope>NUCLEOTIDE SEQUENCE</scope>
    <source>
        <strain evidence="5">LEGE 11480</strain>
    </source>
</reference>
<dbReference type="EMBL" id="JADEXQ010000081">
    <property type="protein sequence ID" value="MBE9031942.1"/>
    <property type="molecule type" value="Genomic_DNA"/>
</dbReference>
<feature type="active site" description="Proton acceptor" evidence="1">
    <location>
        <position position="196"/>
    </location>
</feature>
<keyword evidence="5" id="KW-0808">Transferase</keyword>
<dbReference type="GO" id="GO:0008483">
    <property type="term" value="F:transaminase activity"/>
    <property type="evidence" value="ECO:0007669"/>
    <property type="project" value="UniProtKB-KW"/>
</dbReference>
<evidence type="ECO:0000256" key="2">
    <source>
        <dbReference type="PIRSR" id="PIRSR000390-2"/>
    </source>
</evidence>
<proteinExistence type="inferred from homology"/>
<dbReference type="SUPFAM" id="SSF53383">
    <property type="entry name" value="PLP-dependent transferases"/>
    <property type="match status" value="1"/>
</dbReference>
<dbReference type="InterPro" id="IPR000653">
    <property type="entry name" value="DegT/StrS_aminotransferase"/>
</dbReference>
<dbReference type="Proteomes" id="UP000625316">
    <property type="component" value="Unassembled WGS sequence"/>
</dbReference>
<gene>
    <name evidence="5" type="ORF">IQ266_19585</name>
</gene>
<dbReference type="InterPro" id="IPR015421">
    <property type="entry name" value="PyrdxlP-dep_Trfase_major"/>
</dbReference>
<protein>
    <submittedName>
        <fullName evidence="5">DegT/DnrJ/EryC1/StrS family aminotransferase</fullName>
    </submittedName>
</protein>
<feature type="modified residue" description="N6-(pyridoxal phosphate)lysine" evidence="2">
    <location>
        <position position="196"/>
    </location>
</feature>
<keyword evidence="6" id="KW-1185">Reference proteome</keyword>
<accession>A0A928VSW5</accession>
<dbReference type="GO" id="GO:0000271">
    <property type="term" value="P:polysaccharide biosynthetic process"/>
    <property type="evidence" value="ECO:0007669"/>
    <property type="project" value="TreeGrafter"/>
</dbReference>
<dbReference type="Pfam" id="PF01041">
    <property type="entry name" value="DegT_DnrJ_EryC1"/>
    <property type="match status" value="1"/>
</dbReference>
<dbReference type="GO" id="GO:0030170">
    <property type="term" value="F:pyridoxal phosphate binding"/>
    <property type="evidence" value="ECO:0007669"/>
    <property type="project" value="TreeGrafter"/>
</dbReference>
<dbReference type="AlphaFoldDB" id="A0A928VSW5"/>
<dbReference type="PANTHER" id="PTHR30244">
    <property type="entry name" value="TRANSAMINASE"/>
    <property type="match status" value="1"/>
</dbReference>
<feature type="region of interest" description="Disordered" evidence="4">
    <location>
        <begin position="1"/>
        <end position="22"/>
    </location>
</feature>
<evidence type="ECO:0000313" key="5">
    <source>
        <dbReference type="EMBL" id="MBE9031942.1"/>
    </source>
</evidence>
<name>A0A928VSW5_9CYAN</name>
<keyword evidence="5" id="KW-0032">Aminotransferase</keyword>
<comment type="similarity">
    <text evidence="3">Belongs to the DegT/DnrJ/EryC1 family.</text>
</comment>
<sequence>MVATPSRPTISLPSDQQASGRTLGEEEILKVAEAIRSGTLTSTKGTMVKQLEKRFAEMLGVKYAYACASGSGAIHCAVAAIDPEPGDEIITTSITDMGGLTPILYQGAIPVFADVDPNTWNVTAETIEQCITERTKAIVVTHIFGNPCEMTAIMELANSRGIPVIEDCAQAYLATCKEQPVGTIGAVGCFSLQQGKHITTGEGGLVVTNDDALAHRLFLFINKGFDYGNLSQPDHYFIALNNRMCELQGAVALAQMDKLEGCVSNRQAAADKLTAKLQGIPGLLPPVHADDSTHVYWKYALRVDKNVIRDGAVGLAKRLKEEKGIFSAPRYIQKPAFQCIIFEEQRTFGNSRWPFTLATPEAVDYNPEKFPGTFSGLEWVLVLPWNENYTDEHIDYIAASVREVAGDLTI</sequence>
<dbReference type="PIRSF" id="PIRSF000390">
    <property type="entry name" value="PLP_StrS"/>
    <property type="match status" value="1"/>
</dbReference>
<evidence type="ECO:0000256" key="4">
    <source>
        <dbReference type="SAM" id="MobiDB-lite"/>
    </source>
</evidence>
<dbReference type="CDD" id="cd00616">
    <property type="entry name" value="AHBA_syn"/>
    <property type="match status" value="1"/>
</dbReference>
<evidence type="ECO:0000256" key="3">
    <source>
        <dbReference type="RuleBase" id="RU004508"/>
    </source>
</evidence>
<dbReference type="Gene3D" id="3.90.1150.10">
    <property type="entry name" value="Aspartate Aminotransferase, domain 1"/>
    <property type="match status" value="1"/>
</dbReference>
<keyword evidence="2 3" id="KW-0663">Pyridoxal phosphate</keyword>
<dbReference type="InterPro" id="IPR015422">
    <property type="entry name" value="PyrdxlP-dep_Trfase_small"/>
</dbReference>
<organism evidence="5 6">
    <name type="scientific">Romeriopsis navalis LEGE 11480</name>
    <dbReference type="NCBI Taxonomy" id="2777977"/>
    <lineage>
        <taxon>Bacteria</taxon>
        <taxon>Bacillati</taxon>
        <taxon>Cyanobacteriota</taxon>
        <taxon>Cyanophyceae</taxon>
        <taxon>Leptolyngbyales</taxon>
        <taxon>Leptolyngbyaceae</taxon>
        <taxon>Romeriopsis</taxon>
        <taxon>Romeriopsis navalis</taxon>
    </lineage>
</organism>
<dbReference type="RefSeq" id="WP_264326768.1">
    <property type="nucleotide sequence ID" value="NZ_JADEXQ010000081.1"/>
</dbReference>
<dbReference type="Gene3D" id="3.40.640.10">
    <property type="entry name" value="Type I PLP-dependent aspartate aminotransferase-like (Major domain)"/>
    <property type="match status" value="1"/>
</dbReference>
<evidence type="ECO:0000313" key="6">
    <source>
        <dbReference type="Proteomes" id="UP000625316"/>
    </source>
</evidence>
<feature type="compositionally biased region" description="Polar residues" evidence="4">
    <location>
        <begin position="1"/>
        <end position="20"/>
    </location>
</feature>
<evidence type="ECO:0000256" key="1">
    <source>
        <dbReference type="PIRSR" id="PIRSR000390-1"/>
    </source>
</evidence>